<dbReference type="GO" id="GO:0006629">
    <property type="term" value="P:lipid metabolic process"/>
    <property type="evidence" value="ECO:0007669"/>
    <property type="project" value="TreeGrafter"/>
</dbReference>
<dbReference type="InterPro" id="IPR012674">
    <property type="entry name" value="Calycin"/>
</dbReference>
<dbReference type="PANTHER" id="PTHR10612">
    <property type="entry name" value="APOLIPOPROTEIN D"/>
    <property type="match status" value="1"/>
</dbReference>
<feature type="domain" description="Lipocalin/cytosolic fatty-acid binding" evidence="1">
    <location>
        <begin position="51"/>
        <end position="202"/>
    </location>
</feature>
<dbReference type="EMBL" id="HBIA01010960">
    <property type="protein sequence ID" value="CAE0233788.1"/>
    <property type="molecule type" value="Transcribed_RNA"/>
</dbReference>
<dbReference type="InterPro" id="IPR000566">
    <property type="entry name" value="Lipocln_cytosolic_FA-bd_dom"/>
</dbReference>
<evidence type="ECO:0000313" key="2">
    <source>
        <dbReference type="EMBL" id="CAE0233788.1"/>
    </source>
</evidence>
<protein>
    <recommendedName>
        <fullName evidence="1">Lipocalin/cytosolic fatty-acid binding domain-containing protein</fullName>
    </recommendedName>
</protein>
<organism evidence="2">
    <name type="scientific">Strombidium rassoulzadegani</name>
    <dbReference type="NCBI Taxonomy" id="1082188"/>
    <lineage>
        <taxon>Eukaryota</taxon>
        <taxon>Sar</taxon>
        <taxon>Alveolata</taxon>
        <taxon>Ciliophora</taxon>
        <taxon>Intramacronucleata</taxon>
        <taxon>Spirotrichea</taxon>
        <taxon>Oligotrichia</taxon>
        <taxon>Strombidiidae</taxon>
        <taxon>Strombidium</taxon>
    </lineage>
</organism>
<evidence type="ECO:0000259" key="1">
    <source>
        <dbReference type="Pfam" id="PF08212"/>
    </source>
</evidence>
<dbReference type="GO" id="GO:0005737">
    <property type="term" value="C:cytoplasm"/>
    <property type="evidence" value="ECO:0007669"/>
    <property type="project" value="TreeGrafter"/>
</dbReference>
<accession>A0A7S3CPL5</accession>
<dbReference type="Gene3D" id="2.40.128.20">
    <property type="match status" value="1"/>
</dbReference>
<dbReference type="Pfam" id="PF08212">
    <property type="entry name" value="Lipocalin_2"/>
    <property type="match status" value="1"/>
</dbReference>
<dbReference type="SUPFAM" id="SSF50814">
    <property type="entry name" value="Lipocalins"/>
    <property type="match status" value="1"/>
</dbReference>
<proteinExistence type="predicted"/>
<name>A0A7S3CPL5_9SPIT</name>
<dbReference type="PANTHER" id="PTHR10612:SF34">
    <property type="entry name" value="APOLIPOPROTEIN D"/>
    <property type="match status" value="1"/>
</dbReference>
<dbReference type="AlphaFoldDB" id="A0A7S3CPL5"/>
<sequence length="214" mass="24261">MINNKLASVLMSLAAQDSSLNFGANPASYYQYLAATPAPYCGVDVAPMENFDLERYTGTWFIQKPNKDVFWQNRNWACSEARYNAQPDGTIEVINSSQLDGDLKQTNLEERTYFPGSARCDPGLGQCYVSFPGLPAPEYSNYIVAYTDYDNYAIVYSCQERDLKKLVAVLSRDASFDFRLHDEAMQKVTELVPGYDLDRLYAPYQGDKCTYANW</sequence>
<reference evidence="2" key="1">
    <citation type="submission" date="2021-01" db="EMBL/GenBank/DDBJ databases">
        <authorList>
            <person name="Corre E."/>
            <person name="Pelletier E."/>
            <person name="Niang G."/>
            <person name="Scheremetjew M."/>
            <person name="Finn R."/>
            <person name="Kale V."/>
            <person name="Holt S."/>
            <person name="Cochrane G."/>
            <person name="Meng A."/>
            <person name="Brown T."/>
            <person name="Cohen L."/>
        </authorList>
    </citation>
    <scope>NUCLEOTIDE SEQUENCE</scope>
    <source>
        <strain evidence="2">Ras09</strain>
    </source>
</reference>
<dbReference type="GO" id="GO:0000302">
    <property type="term" value="P:response to reactive oxygen species"/>
    <property type="evidence" value="ECO:0007669"/>
    <property type="project" value="TreeGrafter"/>
</dbReference>
<gene>
    <name evidence="2" type="ORF">SRAS04492_LOCUS5590</name>
</gene>